<dbReference type="PANTHER" id="PTHR43047">
    <property type="entry name" value="TWO-COMPONENT HISTIDINE PROTEIN KINASE"/>
    <property type="match status" value="1"/>
</dbReference>
<evidence type="ECO:0000256" key="3">
    <source>
        <dbReference type="ARBA" id="ARBA00022553"/>
    </source>
</evidence>
<dbReference type="Proteomes" id="UP001201273">
    <property type="component" value="Unassembled WGS sequence"/>
</dbReference>
<protein>
    <recommendedName>
        <fullName evidence="2">histidine kinase</fullName>
        <ecNumber evidence="2">2.7.13.3</ecNumber>
    </recommendedName>
</protein>
<dbReference type="InterPro" id="IPR036890">
    <property type="entry name" value="HATPase_C_sf"/>
</dbReference>
<proteinExistence type="predicted"/>
<dbReference type="Pfam" id="PF00512">
    <property type="entry name" value="HisKA"/>
    <property type="match status" value="1"/>
</dbReference>
<dbReference type="CDD" id="cd16922">
    <property type="entry name" value="HATPase_EvgS-ArcB-TorS-like"/>
    <property type="match status" value="1"/>
</dbReference>
<feature type="domain" description="Histidine kinase" evidence="7">
    <location>
        <begin position="180"/>
        <end position="398"/>
    </location>
</feature>
<name>A0ABS8WIP6_9GAMM</name>
<dbReference type="SMART" id="SM00387">
    <property type="entry name" value="HATPase_c"/>
    <property type="match status" value="1"/>
</dbReference>
<dbReference type="Pfam" id="PF01590">
    <property type="entry name" value="GAF"/>
    <property type="match status" value="1"/>
</dbReference>
<dbReference type="InterPro" id="IPR003018">
    <property type="entry name" value="GAF"/>
</dbReference>
<keyword evidence="10" id="KW-1185">Reference proteome</keyword>
<dbReference type="InterPro" id="IPR036097">
    <property type="entry name" value="HisK_dim/P_sf"/>
</dbReference>
<comment type="catalytic activity">
    <reaction evidence="1">
        <text>ATP + protein L-histidine = ADP + protein N-phospho-L-histidine.</text>
        <dbReference type="EC" id="2.7.13.3"/>
    </reaction>
</comment>
<keyword evidence="3 6" id="KW-0597">Phosphoprotein</keyword>
<dbReference type="SUPFAM" id="SSF52172">
    <property type="entry name" value="CheY-like"/>
    <property type="match status" value="1"/>
</dbReference>
<dbReference type="Gene3D" id="3.30.565.10">
    <property type="entry name" value="Histidine kinase-like ATPase, C-terminal domain"/>
    <property type="match status" value="1"/>
</dbReference>
<dbReference type="EC" id="2.7.13.3" evidence="2"/>
<dbReference type="PROSITE" id="PS50110">
    <property type="entry name" value="RESPONSE_REGULATORY"/>
    <property type="match status" value="1"/>
</dbReference>
<dbReference type="SUPFAM" id="SSF47384">
    <property type="entry name" value="Homodimeric domain of signal transducing histidine kinase"/>
    <property type="match status" value="1"/>
</dbReference>
<dbReference type="Pfam" id="PF02518">
    <property type="entry name" value="HATPase_c"/>
    <property type="match status" value="1"/>
</dbReference>
<dbReference type="EMBL" id="JAIMJA010000036">
    <property type="protein sequence ID" value="MCE2597230.1"/>
    <property type="molecule type" value="Genomic_DNA"/>
</dbReference>
<dbReference type="PROSITE" id="PS50109">
    <property type="entry name" value="HIS_KIN"/>
    <property type="match status" value="1"/>
</dbReference>
<evidence type="ECO:0000256" key="6">
    <source>
        <dbReference type="PROSITE-ProRule" id="PRU00169"/>
    </source>
</evidence>
<keyword evidence="5" id="KW-0418">Kinase</keyword>
<dbReference type="PANTHER" id="PTHR43047:SF64">
    <property type="entry name" value="HISTIDINE KINASE CONTAINING CHEY-HOMOLOGOUS RECEIVER DOMAIN AND PAS DOMAIN-RELATED"/>
    <property type="match status" value="1"/>
</dbReference>
<dbReference type="RefSeq" id="WP_233054983.1">
    <property type="nucleotide sequence ID" value="NZ_JAIMJA010000036.1"/>
</dbReference>
<evidence type="ECO:0000256" key="2">
    <source>
        <dbReference type="ARBA" id="ARBA00012438"/>
    </source>
</evidence>
<dbReference type="SMART" id="SM00065">
    <property type="entry name" value="GAF"/>
    <property type="match status" value="1"/>
</dbReference>
<dbReference type="PRINTS" id="PR00344">
    <property type="entry name" value="BCTRLSENSOR"/>
</dbReference>
<dbReference type="InterPro" id="IPR001789">
    <property type="entry name" value="Sig_transdc_resp-reg_receiver"/>
</dbReference>
<dbReference type="InterPro" id="IPR004358">
    <property type="entry name" value="Sig_transdc_His_kin-like_C"/>
</dbReference>
<evidence type="ECO:0000256" key="1">
    <source>
        <dbReference type="ARBA" id="ARBA00000085"/>
    </source>
</evidence>
<dbReference type="InterPro" id="IPR003594">
    <property type="entry name" value="HATPase_dom"/>
</dbReference>
<evidence type="ECO:0000313" key="10">
    <source>
        <dbReference type="Proteomes" id="UP001201273"/>
    </source>
</evidence>
<dbReference type="InterPro" id="IPR005467">
    <property type="entry name" value="His_kinase_dom"/>
</dbReference>
<evidence type="ECO:0000259" key="7">
    <source>
        <dbReference type="PROSITE" id="PS50109"/>
    </source>
</evidence>
<dbReference type="Pfam" id="PF00072">
    <property type="entry name" value="Response_reg"/>
    <property type="match status" value="1"/>
</dbReference>
<dbReference type="InterPro" id="IPR011006">
    <property type="entry name" value="CheY-like_superfamily"/>
</dbReference>
<feature type="domain" description="Response regulatory" evidence="8">
    <location>
        <begin position="419"/>
        <end position="530"/>
    </location>
</feature>
<dbReference type="SMART" id="SM00448">
    <property type="entry name" value="REC"/>
    <property type="match status" value="1"/>
</dbReference>
<dbReference type="CDD" id="cd00082">
    <property type="entry name" value="HisKA"/>
    <property type="match status" value="1"/>
</dbReference>
<dbReference type="CDD" id="cd17546">
    <property type="entry name" value="REC_hyHK_CKI1_RcsC-like"/>
    <property type="match status" value="1"/>
</dbReference>
<evidence type="ECO:0000256" key="5">
    <source>
        <dbReference type="ARBA" id="ARBA00022777"/>
    </source>
</evidence>
<dbReference type="InterPro" id="IPR029016">
    <property type="entry name" value="GAF-like_dom_sf"/>
</dbReference>
<dbReference type="SUPFAM" id="SSF55781">
    <property type="entry name" value="GAF domain-like"/>
    <property type="match status" value="1"/>
</dbReference>
<organism evidence="9 10">
    <name type="scientific">Motilimonas cestriensis</name>
    <dbReference type="NCBI Taxonomy" id="2742685"/>
    <lineage>
        <taxon>Bacteria</taxon>
        <taxon>Pseudomonadati</taxon>
        <taxon>Pseudomonadota</taxon>
        <taxon>Gammaproteobacteria</taxon>
        <taxon>Alteromonadales</taxon>
        <taxon>Alteromonadales genera incertae sedis</taxon>
        <taxon>Motilimonas</taxon>
    </lineage>
</organism>
<dbReference type="Gene3D" id="3.40.50.2300">
    <property type="match status" value="1"/>
</dbReference>
<feature type="modified residue" description="4-aspartylphosphate" evidence="6">
    <location>
        <position position="468"/>
    </location>
</feature>
<dbReference type="InterPro" id="IPR003661">
    <property type="entry name" value="HisK_dim/P_dom"/>
</dbReference>
<gene>
    <name evidence="9" type="ORF">K6Y31_20870</name>
</gene>
<accession>A0ABS8WIP6</accession>
<dbReference type="SUPFAM" id="SSF55874">
    <property type="entry name" value="ATPase domain of HSP90 chaperone/DNA topoisomerase II/histidine kinase"/>
    <property type="match status" value="1"/>
</dbReference>
<evidence type="ECO:0000256" key="4">
    <source>
        <dbReference type="ARBA" id="ARBA00022679"/>
    </source>
</evidence>
<reference evidence="9 10" key="1">
    <citation type="journal article" date="2022" name="Environ. Microbiol. Rep.">
        <title>Eco-phylogenetic analyses reveal divergent evolution of vitamin B12 metabolism in the marine bacterial family 'Psychromonadaceae'.</title>
        <authorList>
            <person name="Jin X."/>
            <person name="Yang Y."/>
            <person name="Cao H."/>
            <person name="Gao B."/>
            <person name="Zhao Z."/>
        </authorList>
    </citation>
    <scope>NUCLEOTIDE SEQUENCE [LARGE SCALE GENOMIC DNA]</scope>
    <source>
        <strain evidence="9 10">MKS20</strain>
    </source>
</reference>
<sequence length="535" mass="59161">MKSAIKPSNEIERVKALFEYDILDTQAESVFDDLTELASEICETPISLISLLDPKRQWFKSKVGLTANETSRDIAFCSHAILQDDVFEVSNSLKDERFFDNPLVIGGPEIRFYAGMPLKTPAGHNIGTLCVISDKPKKLSQHQKKALKILAREVISQLELRLQNKKLNLANNFKTQFLSNISHEIRTPLNAIIGLSDLMLQNNELSNFNTKSRAYIEQISLSGEQLLGIINSVLDLGKIEAGKMELELSPINVAEVINNAVVSLESIALKKGVNIYVDKSSYSPTLACLDRTKFSQVLINILNNAIKFTPAHKRVCIKYVYENESLCLSVIDQGIGISAEHQARLFNQYMQLGSSTGEGTGLGLYISKNLVELMGGSIHICSEVGQGTQVDITLPFIPLEDEHLEAPKEQQLALPPVQHILVVEDNKVNQMVLVAMLDKLHIRSTVVDIGEAAISAVKQTNFDVILMDINLPGIDGIQATLELKALNFTGKIIALTADIFRSNDEKALFNEFLTKPIQIDNLSEALNQQISPIAN</sequence>
<evidence type="ECO:0000313" key="9">
    <source>
        <dbReference type="EMBL" id="MCE2597230.1"/>
    </source>
</evidence>
<keyword evidence="4" id="KW-0808">Transferase</keyword>
<evidence type="ECO:0000259" key="8">
    <source>
        <dbReference type="PROSITE" id="PS50110"/>
    </source>
</evidence>
<comment type="caution">
    <text evidence="9">The sequence shown here is derived from an EMBL/GenBank/DDBJ whole genome shotgun (WGS) entry which is preliminary data.</text>
</comment>
<dbReference type="SMART" id="SM00388">
    <property type="entry name" value="HisKA"/>
    <property type="match status" value="1"/>
</dbReference>
<dbReference type="Gene3D" id="3.30.450.40">
    <property type="match status" value="1"/>
</dbReference>
<dbReference type="Gene3D" id="1.10.287.130">
    <property type="match status" value="1"/>
</dbReference>